<evidence type="ECO:0000313" key="3">
    <source>
        <dbReference type="Proteomes" id="UP000008311"/>
    </source>
</evidence>
<accession>B9TLW9</accession>
<dbReference type="EMBL" id="EQ987585">
    <property type="protein sequence ID" value="EEF23144.1"/>
    <property type="molecule type" value="Genomic_DNA"/>
</dbReference>
<protein>
    <submittedName>
        <fullName evidence="2">Uncharacterized protein</fullName>
    </submittedName>
</protein>
<name>B9TLW9_RICCO</name>
<feature type="region of interest" description="Disordered" evidence="1">
    <location>
        <begin position="189"/>
        <end position="219"/>
    </location>
</feature>
<dbReference type="InParanoid" id="B9TLW9"/>
<evidence type="ECO:0000256" key="1">
    <source>
        <dbReference type="SAM" id="MobiDB-lite"/>
    </source>
</evidence>
<feature type="region of interest" description="Disordered" evidence="1">
    <location>
        <begin position="59"/>
        <end position="113"/>
    </location>
</feature>
<dbReference type="AlphaFoldDB" id="B9TLW9"/>
<reference evidence="3" key="1">
    <citation type="journal article" date="2010" name="Nat. Biotechnol.">
        <title>Draft genome sequence of the oilseed species Ricinus communis.</title>
        <authorList>
            <person name="Chan A.P."/>
            <person name="Crabtree J."/>
            <person name="Zhao Q."/>
            <person name="Lorenzi H."/>
            <person name="Orvis J."/>
            <person name="Puiu D."/>
            <person name="Melake-Berhan A."/>
            <person name="Jones K.M."/>
            <person name="Redman J."/>
            <person name="Chen G."/>
            <person name="Cahoon E.B."/>
            <person name="Gedil M."/>
            <person name="Stanke M."/>
            <person name="Haas B.J."/>
            <person name="Wortman J.R."/>
            <person name="Fraser-Liggett C.M."/>
            <person name="Ravel J."/>
            <person name="Rabinowicz P.D."/>
        </authorList>
    </citation>
    <scope>NUCLEOTIDE SEQUENCE [LARGE SCALE GENOMIC DNA]</scope>
    <source>
        <strain evidence="3">cv. Hale</strain>
    </source>
</reference>
<gene>
    <name evidence="2" type="ORF">RCOM_2060950</name>
</gene>
<sequence length="258" mass="26861">MPMPASASGSRGHCAASGKTWVMAGNGVATGAPKRAAMRPASVRAAATLICWPSTARTAISKPSKAPGRRNPGAPAASGPRAAATASGSQARSNSSRSRATTAPITGASDGASRTTAVGFAIARDPHRPQIAAVLDRLDRGDRTSGQKVELRPPRVRRPVGEFERNRLVGGRIAGLGLAPCSRRYAVSRGKQGMQPARTAEAGGIGDIGDRQRGVAQQPTRQQQLLRLRVLHRRHAELVGEHAAQMALADAEPRGQFG</sequence>
<dbReference type="Proteomes" id="UP000008311">
    <property type="component" value="Unassembled WGS sequence"/>
</dbReference>
<organism evidence="2 3">
    <name type="scientific">Ricinus communis</name>
    <name type="common">Castor bean</name>
    <dbReference type="NCBI Taxonomy" id="3988"/>
    <lineage>
        <taxon>Eukaryota</taxon>
        <taxon>Viridiplantae</taxon>
        <taxon>Streptophyta</taxon>
        <taxon>Embryophyta</taxon>
        <taxon>Tracheophyta</taxon>
        <taxon>Spermatophyta</taxon>
        <taxon>Magnoliopsida</taxon>
        <taxon>eudicotyledons</taxon>
        <taxon>Gunneridae</taxon>
        <taxon>Pentapetalae</taxon>
        <taxon>rosids</taxon>
        <taxon>fabids</taxon>
        <taxon>Malpighiales</taxon>
        <taxon>Euphorbiaceae</taxon>
        <taxon>Acalyphoideae</taxon>
        <taxon>Acalypheae</taxon>
        <taxon>Ricinus</taxon>
    </lineage>
</organism>
<feature type="compositionally biased region" description="Low complexity" evidence="1">
    <location>
        <begin position="69"/>
        <end position="103"/>
    </location>
</feature>
<proteinExistence type="predicted"/>
<keyword evidence="3" id="KW-1185">Reference proteome</keyword>
<evidence type="ECO:0000313" key="2">
    <source>
        <dbReference type="EMBL" id="EEF23144.1"/>
    </source>
</evidence>